<sequence length="720" mass="79987">MFPSVRRLLRNCWRSLPVAPRSHVLVTIAGLGLPKSHGGEPSSAPIYVAGFFRAATGLGQSARLYRDEAFAAGHNVYAVDLTEFLLQEPVPGVFNEPHLLPNTFNEHKGPGTLVIHVNPPVFMLALRHLQELLPGKRVIAFWAWELMDIPRFWRRCLSFVNEVEVPSSFTAAALRRHTAKHVSVHAHAVPEIRTSSRRFAEDGIVRVLTMFDMASNFHRKNPLSAVEAFQLAFGRDSRAQLLIKTSSMNRYAPGKQALDRAVIGWDNIEIRDERLSSEALAELYGRSDIYLSLHRSEGYGLTIHEALRHGLHTVATGWSGNMDFMSPGRKCHPIPYRMVPVHDPQGGLFMRGQSWAEADTASAASCLQTIVAKERPNFVFSPSPELILPSSPLKASDVGVVLVNYRGWSDTLTCLASLVELRTPPRRVVVVDNGSGDSSVQHILEGWTALCRKTRQRDPTLCAVNTPAPPGHILLTLQENKGFAAGNNAALSLLLTDSGCRAFWLLNNDTSPEMDALEALCARLNARPDAGMAGSLLVNMDAPNIVQCAGGGRLSSWTGITTDMWRGAEAEYVAELIPEAVEQELSYLTAASLLARREVIEAAGLMVEDYFLYYEDVDWSLRVHKAGYSLAFSPSSVVRHREGGSSNQNRSLVDYLCLRNRLMLVRRFFPVYQPLAIGRLLVTAVKRLMSRQKKSLPYVIYALFDFITGRMRFYKTDSLK</sequence>
<dbReference type="Gene3D" id="3.40.50.2000">
    <property type="entry name" value="Glycogen Phosphorylase B"/>
    <property type="match status" value="1"/>
</dbReference>
<dbReference type="SUPFAM" id="SSF53448">
    <property type="entry name" value="Nucleotide-diphospho-sugar transferases"/>
    <property type="match status" value="1"/>
</dbReference>
<evidence type="ECO:0000256" key="3">
    <source>
        <dbReference type="ARBA" id="ARBA00022679"/>
    </source>
</evidence>
<dbReference type="PANTHER" id="PTHR43179">
    <property type="entry name" value="RHAMNOSYLTRANSFERASE WBBL"/>
    <property type="match status" value="1"/>
</dbReference>
<accession>F3YWI4</accession>
<dbReference type="InterPro" id="IPR001173">
    <property type="entry name" value="Glyco_trans_2-like"/>
</dbReference>
<dbReference type="eggNOG" id="COG0438">
    <property type="taxonomic scope" value="Bacteria"/>
</dbReference>
<dbReference type="Gene3D" id="3.90.550.10">
    <property type="entry name" value="Spore Coat Polysaccharide Biosynthesis Protein SpsA, Chain A"/>
    <property type="match status" value="1"/>
</dbReference>
<feature type="domain" description="Glycosyltransferase 2-like" evidence="4">
    <location>
        <begin position="400"/>
        <end position="536"/>
    </location>
</feature>
<evidence type="ECO:0000313" key="6">
    <source>
        <dbReference type="Proteomes" id="UP000007844"/>
    </source>
</evidence>
<reference evidence="5 6" key="1">
    <citation type="journal article" date="2011" name="J. Bacteriol.">
        <title>Genome sequence of the mercury-methylating and pleomorphic Desulfovibrio africanus Strain Walvis Bay.</title>
        <authorList>
            <person name="Brown S.D."/>
            <person name="Wall J.D."/>
            <person name="Kucken A.M."/>
            <person name="Gilmour C.C."/>
            <person name="Podar M."/>
            <person name="Brandt C.C."/>
            <person name="Teshima H."/>
            <person name="Detter J.C."/>
            <person name="Han C.S."/>
            <person name="Land M.L."/>
            <person name="Lucas S."/>
            <person name="Han J."/>
            <person name="Pennacchio L."/>
            <person name="Nolan M."/>
            <person name="Pitluck S."/>
            <person name="Woyke T."/>
            <person name="Goodwin L."/>
            <person name="Palumbo A.V."/>
            <person name="Elias D.A."/>
        </authorList>
    </citation>
    <scope>NUCLEOTIDE SEQUENCE [LARGE SCALE GENOMIC DNA]</scope>
    <source>
        <strain evidence="5 6">Walvis Bay</strain>
    </source>
</reference>
<dbReference type="GO" id="GO:0016757">
    <property type="term" value="F:glycosyltransferase activity"/>
    <property type="evidence" value="ECO:0007669"/>
    <property type="project" value="UniProtKB-KW"/>
</dbReference>
<comment type="similarity">
    <text evidence="1">Belongs to the glycosyltransferase 2 family.</text>
</comment>
<dbReference type="STRING" id="690850.Desaf_1022"/>
<dbReference type="AlphaFoldDB" id="F3YWI4"/>
<dbReference type="KEGG" id="daf:Desaf_1022"/>
<organism evidence="5 6">
    <name type="scientific">Desulfocurvibacter africanus subsp. africanus str. Walvis Bay</name>
    <dbReference type="NCBI Taxonomy" id="690850"/>
    <lineage>
        <taxon>Bacteria</taxon>
        <taxon>Pseudomonadati</taxon>
        <taxon>Thermodesulfobacteriota</taxon>
        <taxon>Desulfovibrionia</taxon>
        <taxon>Desulfovibrionales</taxon>
        <taxon>Desulfovibrionaceae</taxon>
        <taxon>Desulfocurvibacter</taxon>
    </lineage>
</organism>
<dbReference type="SUPFAM" id="SSF53756">
    <property type="entry name" value="UDP-Glycosyltransferase/glycogen phosphorylase"/>
    <property type="match status" value="1"/>
</dbReference>
<dbReference type="Pfam" id="PF20706">
    <property type="entry name" value="GT4-conflict"/>
    <property type="match status" value="1"/>
</dbReference>
<gene>
    <name evidence="5" type="ORF">Desaf_1022</name>
</gene>
<dbReference type="CDD" id="cd01635">
    <property type="entry name" value="Glycosyltransferase_GTB-type"/>
    <property type="match status" value="1"/>
</dbReference>
<evidence type="ECO:0000256" key="1">
    <source>
        <dbReference type="ARBA" id="ARBA00006739"/>
    </source>
</evidence>
<dbReference type="EMBL" id="CP003221">
    <property type="protein sequence ID" value="EGJ49370.1"/>
    <property type="molecule type" value="Genomic_DNA"/>
</dbReference>
<dbReference type="Proteomes" id="UP000007844">
    <property type="component" value="Chromosome"/>
</dbReference>
<dbReference type="Pfam" id="PF00535">
    <property type="entry name" value="Glycos_transf_2"/>
    <property type="match status" value="1"/>
</dbReference>
<keyword evidence="3 5" id="KW-0808">Transferase</keyword>
<dbReference type="CDD" id="cd04186">
    <property type="entry name" value="GT_2_like_c"/>
    <property type="match status" value="1"/>
</dbReference>
<keyword evidence="6" id="KW-1185">Reference proteome</keyword>
<proteinExistence type="inferred from homology"/>
<evidence type="ECO:0000259" key="4">
    <source>
        <dbReference type="Pfam" id="PF00535"/>
    </source>
</evidence>
<evidence type="ECO:0000313" key="5">
    <source>
        <dbReference type="EMBL" id="EGJ49370.1"/>
    </source>
</evidence>
<dbReference type="PANTHER" id="PTHR43179:SF12">
    <property type="entry name" value="GALACTOFURANOSYLTRANSFERASE GLFT2"/>
    <property type="match status" value="1"/>
</dbReference>
<dbReference type="HOGENOM" id="CLU_383909_0_0_7"/>
<protein>
    <submittedName>
        <fullName evidence="5">Glycosyl transferase family 2</fullName>
    </submittedName>
</protein>
<name>F3YWI4_DESAF</name>
<dbReference type="InterPro" id="IPR029044">
    <property type="entry name" value="Nucleotide-diphossugar_trans"/>
</dbReference>
<keyword evidence="2" id="KW-0328">Glycosyltransferase</keyword>
<evidence type="ECO:0000256" key="2">
    <source>
        <dbReference type="ARBA" id="ARBA00022676"/>
    </source>
</evidence>
<dbReference type="eggNOG" id="COG1216">
    <property type="taxonomic scope" value="Bacteria"/>
</dbReference>